<dbReference type="InterPro" id="IPR003723">
    <property type="entry name" value="Precorrin-6x_reduct"/>
</dbReference>
<evidence type="ECO:0000256" key="3">
    <source>
        <dbReference type="ARBA" id="ARBA00023002"/>
    </source>
</evidence>
<dbReference type="NCBIfam" id="TIGR00715">
    <property type="entry name" value="precor6x_red"/>
    <property type="match status" value="1"/>
</dbReference>
<evidence type="ECO:0000313" key="4">
    <source>
        <dbReference type="EMBL" id="MFB9315241.1"/>
    </source>
</evidence>
<accession>A0ABV5KES5</accession>
<reference evidence="4 5" key="1">
    <citation type="submission" date="2024-09" db="EMBL/GenBank/DDBJ databases">
        <authorList>
            <person name="Sun Q."/>
            <person name="Mori K."/>
        </authorList>
    </citation>
    <scope>NUCLEOTIDE SEQUENCE [LARGE SCALE GENOMIC DNA]</scope>
    <source>
        <strain evidence="4 5">JCM 9626</strain>
    </source>
</reference>
<comment type="caution">
    <text evidence="4">The sequence shown here is derived from an EMBL/GenBank/DDBJ whole genome shotgun (WGS) entry which is preliminary data.</text>
</comment>
<dbReference type="PANTHER" id="PTHR36925:SF1">
    <property type="entry name" value="COBALT-PRECORRIN-6A REDUCTASE"/>
    <property type="match status" value="1"/>
</dbReference>
<dbReference type="PANTHER" id="PTHR36925">
    <property type="entry name" value="COBALT-PRECORRIN-6A REDUCTASE"/>
    <property type="match status" value="1"/>
</dbReference>
<dbReference type="EC" id="1.3.1.106" evidence="4"/>
<dbReference type="EMBL" id="JBHMDG010000030">
    <property type="protein sequence ID" value="MFB9315241.1"/>
    <property type="molecule type" value="Genomic_DNA"/>
</dbReference>
<organism evidence="4 5">
    <name type="scientific">Nocardioides plantarum</name>
    <dbReference type="NCBI Taxonomy" id="29299"/>
    <lineage>
        <taxon>Bacteria</taxon>
        <taxon>Bacillati</taxon>
        <taxon>Actinomycetota</taxon>
        <taxon>Actinomycetes</taxon>
        <taxon>Propionibacteriales</taxon>
        <taxon>Nocardioidaceae</taxon>
        <taxon>Nocardioides</taxon>
    </lineage>
</organism>
<dbReference type="Pfam" id="PF02571">
    <property type="entry name" value="CbiJ"/>
    <property type="match status" value="1"/>
</dbReference>
<name>A0ABV5KES5_9ACTN</name>
<dbReference type="PROSITE" id="PS51014">
    <property type="entry name" value="COBK_CBIJ"/>
    <property type="match status" value="1"/>
</dbReference>
<dbReference type="RefSeq" id="WP_140008995.1">
    <property type="nucleotide sequence ID" value="NZ_JBHMDG010000030.1"/>
</dbReference>
<gene>
    <name evidence="4" type="ORF">ACFFRI_19495</name>
</gene>
<proteinExistence type="predicted"/>
<dbReference type="Proteomes" id="UP001589750">
    <property type="component" value="Unassembled WGS sequence"/>
</dbReference>
<evidence type="ECO:0000313" key="5">
    <source>
        <dbReference type="Proteomes" id="UP001589750"/>
    </source>
</evidence>
<sequence>MRVLVLGGTAEARDLAARLVEAGDEVVTSLAGRVARPRLPVGEVRSGGFGGVEGLRAAAADFDAVLDATHPFAAGISANAAAACTDVPLLRLQRPGWADPSGRWHWVDDHDDAAACASALGRRPFVTVGRQELHRFVPALGSLAVLARVVDPPEIDVPAAWTIRLDRGPYDLDGELAVMREHRADVLVTKDSGGDHTFPKMRAAERLGVPVVVVRRPAAPAGVETVSDVDAVLTWLRPRRTPPAQPGRPVVPAPGPG</sequence>
<keyword evidence="2" id="KW-0169">Cobalamin biosynthesis</keyword>
<dbReference type="NCBIfam" id="NF005968">
    <property type="entry name" value="PRK08057.1-2"/>
    <property type="match status" value="1"/>
</dbReference>
<evidence type="ECO:0000256" key="1">
    <source>
        <dbReference type="ARBA" id="ARBA00004953"/>
    </source>
</evidence>
<keyword evidence="3 4" id="KW-0560">Oxidoreductase</keyword>
<comment type="pathway">
    <text evidence="1">Cofactor biosynthesis; adenosylcobalamin biosynthesis.</text>
</comment>
<protein>
    <submittedName>
        <fullName evidence="4">Cobalt-precorrin-6A reductase</fullName>
        <ecNumber evidence="4">1.3.1.106</ecNumber>
    </submittedName>
</protein>
<evidence type="ECO:0000256" key="2">
    <source>
        <dbReference type="ARBA" id="ARBA00022573"/>
    </source>
</evidence>
<keyword evidence="5" id="KW-1185">Reference proteome</keyword>
<dbReference type="GO" id="GO:0016491">
    <property type="term" value="F:oxidoreductase activity"/>
    <property type="evidence" value="ECO:0007669"/>
    <property type="project" value="UniProtKB-KW"/>
</dbReference>